<dbReference type="InterPro" id="IPR027417">
    <property type="entry name" value="P-loop_NTPase"/>
</dbReference>
<evidence type="ECO:0000256" key="1">
    <source>
        <dbReference type="ARBA" id="ARBA00022741"/>
    </source>
</evidence>
<evidence type="ECO:0000256" key="3">
    <source>
        <dbReference type="SAM" id="MobiDB-lite"/>
    </source>
</evidence>
<evidence type="ECO:0000313" key="5">
    <source>
        <dbReference type="EMBL" id="CAA0834502.1"/>
    </source>
</evidence>
<dbReference type="Gene3D" id="3.40.50.300">
    <property type="entry name" value="P-loop containing nucleotide triphosphate hydrolases"/>
    <property type="match status" value="1"/>
</dbReference>
<evidence type="ECO:0000256" key="2">
    <source>
        <dbReference type="ARBA" id="ARBA00023134"/>
    </source>
</evidence>
<dbReference type="GO" id="GO:0006886">
    <property type="term" value="P:intracellular protein transport"/>
    <property type="evidence" value="ECO:0007669"/>
    <property type="project" value="InterPro"/>
</dbReference>
<evidence type="ECO:0000313" key="6">
    <source>
        <dbReference type="Proteomes" id="UP001153555"/>
    </source>
</evidence>
<keyword evidence="1" id="KW-0547">Nucleotide-binding</keyword>
<gene>
    <name evidence="5" type="ORF">SHERM_02319</name>
</gene>
<keyword evidence="6" id="KW-1185">Reference proteome</keyword>
<sequence>MPIKAETFSKPSASTGRGQLETERRWCSTGKATDFPISREKVFEMFAKLRKQNVHTVTILVMGKGDVGKSSTINSIIGERMVPAGAFMSETPRPVLVSRSRLRFGIILNIIDTPGLVDGGYINGQVLDATKRFLKGKTVDVLLYVDRLDSYRVDDLDKQVVKAITDSFGKEIWHKTVVVLTHAQFSPPDSLGFEEFFYSRSESVLKCVREGARMSKKDVQEFSIPVALVENSWRCNKNEHDEKILPNGTPWIPNILGTITDIALNGKKGILIDQKLIDRPNANGRGKVFIPLILAFQYFFVINPIRRQIKNDVARETRPYGREQSLTSS</sequence>
<dbReference type="NCBIfam" id="TIGR00991">
    <property type="entry name" value="3a0901s02IAP34"/>
    <property type="match status" value="1"/>
</dbReference>
<protein>
    <submittedName>
        <fullName evidence="5">Translocase of chloroplast 34- chloroplastic</fullName>
    </submittedName>
</protein>
<feature type="region of interest" description="Disordered" evidence="3">
    <location>
        <begin position="1"/>
        <end position="23"/>
    </location>
</feature>
<accession>A0A9N7NQX4</accession>
<dbReference type="InterPro" id="IPR045058">
    <property type="entry name" value="GIMA/IAN/Toc"/>
</dbReference>
<organism evidence="5 6">
    <name type="scientific">Striga hermonthica</name>
    <name type="common">Purple witchweed</name>
    <name type="synonym">Buchnera hermonthica</name>
    <dbReference type="NCBI Taxonomy" id="68872"/>
    <lineage>
        <taxon>Eukaryota</taxon>
        <taxon>Viridiplantae</taxon>
        <taxon>Streptophyta</taxon>
        <taxon>Embryophyta</taxon>
        <taxon>Tracheophyta</taxon>
        <taxon>Spermatophyta</taxon>
        <taxon>Magnoliopsida</taxon>
        <taxon>eudicotyledons</taxon>
        <taxon>Gunneridae</taxon>
        <taxon>Pentapetalae</taxon>
        <taxon>asterids</taxon>
        <taxon>lamiids</taxon>
        <taxon>Lamiales</taxon>
        <taxon>Orobanchaceae</taxon>
        <taxon>Buchnereae</taxon>
        <taxon>Striga</taxon>
    </lineage>
</organism>
<dbReference type="Proteomes" id="UP001153555">
    <property type="component" value="Unassembled WGS sequence"/>
</dbReference>
<dbReference type="Pfam" id="PF04548">
    <property type="entry name" value="AIG1"/>
    <property type="match status" value="1"/>
</dbReference>
<dbReference type="PROSITE" id="PS51720">
    <property type="entry name" value="G_AIG1"/>
    <property type="match status" value="1"/>
</dbReference>
<dbReference type="OrthoDB" id="8954335at2759"/>
<dbReference type="GO" id="GO:0005525">
    <property type="term" value="F:GTP binding"/>
    <property type="evidence" value="ECO:0007669"/>
    <property type="project" value="UniProtKB-KW"/>
</dbReference>
<dbReference type="SUPFAM" id="SSF52540">
    <property type="entry name" value="P-loop containing nucleoside triphosphate hydrolases"/>
    <property type="match status" value="1"/>
</dbReference>
<name>A0A9N7NQX4_STRHE</name>
<dbReference type="AlphaFoldDB" id="A0A9N7NQX4"/>
<dbReference type="GO" id="GO:0015450">
    <property type="term" value="F:protein-transporting ATPase activity"/>
    <property type="evidence" value="ECO:0007669"/>
    <property type="project" value="InterPro"/>
</dbReference>
<dbReference type="InterPro" id="IPR006703">
    <property type="entry name" value="G_AIG1"/>
</dbReference>
<keyword evidence="2" id="KW-0342">GTP-binding</keyword>
<feature type="domain" description="AIG1-type G" evidence="4">
    <location>
        <begin position="54"/>
        <end position="280"/>
    </location>
</feature>
<dbReference type="GO" id="GO:0009707">
    <property type="term" value="C:chloroplast outer membrane"/>
    <property type="evidence" value="ECO:0007669"/>
    <property type="project" value="InterPro"/>
</dbReference>
<dbReference type="PANTHER" id="PTHR10903">
    <property type="entry name" value="GTPASE, IMAP FAMILY MEMBER-RELATED"/>
    <property type="match status" value="1"/>
</dbReference>
<reference evidence="5" key="1">
    <citation type="submission" date="2019-12" db="EMBL/GenBank/DDBJ databases">
        <authorList>
            <person name="Scholes J."/>
        </authorList>
    </citation>
    <scope>NUCLEOTIDE SEQUENCE</scope>
</reference>
<dbReference type="PANTHER" id="PTHR10903:SF149">
    <property type="entry name" value="TRANSLOCASE OF CHLOROPLAST 33, CHLOROPLASTIC"/>
    <property type="match status" value="1"/>
</dbReference>
<evidence type="ECO:0000259" key="4">
    <source>
        <dbReference type="PROSITE" id="PS51720"/>
    </source>
</evidence>
<comment type="caution">
    <text evidence="5">The sequence shown here is derived from an EMBL/GenBank/DDBJ whole genome shotgun (WGS) entry which is preliminary data.</text>
</comment>
<proteinExistence type="predicted"/>
<dbReference type="EMBL" id="CACSLK010028053">
    <property type="protein sequence ID" value="CAA0834502.1"/>
    <property type="molecule type" value="Genomic_DNA"/>
</dbReference>
<dbReference type="InterPro" id="IPR005688">
    <property type="entry name" value="Toc34"/>
</dbReference>